<feature type="transmembrane region" description="Helical" evidence="5">
    <location>
        <begin position="20"/>
        <end position="44"/>
    </location>
</feature>
<feature type="transmembrane region" description="Helical" evidence="5">
    <location>
        <begin position="56"/>
        <end position="76"/>
    </location>
</feature>
<keyword evidence="3 5" id="KW-1133">Transmembrane helix</keyword>
<keyword evidence="7" id="KW-1185">Reference proteome</keyword>
<dbReference type="InterPro" id="IPR004776">
    <property type="entry name" value="Mem_transp_PIN-like"/>
</dbReference>
<accession>A0A9P6BWN4</accession>
<sequence>MTSSYLEDDDSTTPFGSLLLVVFISILEVFLLCLAGYVLAGRGVLDKKTQKQLNRLNVSLFTPALLFSKVAFFLTSQKLRELWVIPIFFIIVTAVSAIIAFVLGWVLRLKRSQSSLFLKLTNSLVVSVPGLKWDEGDSKNAMLGRALTYLVMYSTLGMVLRWSYGVRLLSQADPEEQEAEVDERTPLLGGFDRD</sequence>
<dbReference type="PANTHER" id="PTHR31794:SF2">
    <property type="entry name" value="AUXIN EFFLUX TRANSPORTER FAMILY PROTEIN (EUROFUNG)"/>
    <property type="match status" value="1"/>
</dbReference>
<dbReference type="Pfam" id="PF03547">
    <property type="entry name" value="Mem_trans"/>
    <property type="match status" value="1"/>
</dbReference>
<dbReference type="GO" id="GO:0055085">
    <property type="term" value="P:transmembrane transport"/>
    <property type="evidence" value="ECO:0007669"/>
    <property type="project" value="InterPro"/>
</dbReference>
<dbReference type="GO" id="GO:0016020">
    <property type="term" value="C:membrane"/>
    <property type="evidence" value="ECO:0007669"/>
    <property type="project" value="UniProtKB-SubCell"/>
</dbReference>
<evidence type="ECO:0000313" key="6">
    <source>
        <dbReference type="EMBL" id="KAF9443106.1"/>
    </source>
</evidence>
<reference evidence="6" key="1">
    <citation type="submission" date="2020-11" db="EMBL/GenBank/DDBJ databases">
        <authorList>
            <consortium name="DOE Joint Genome Institute"/>
            <person name="Ahrendt S."/>
            <person name="Riley R."/>
            <person name="Andreopoulos W."/>
            <person name="Labutti K."/>
            <person name="Pangilinan J."/>
            <person name="Ruiz-Duenas F.J."/>
            <person name="Barrasa J.M."/>
            <person name="Sanchez-Garcia M."/>
            <person name="Camarero S."/>
            <person name="Miyauchi S."/>
            <person name="Serrano A."/>
            <person name="Linde D."/>
            <person name="Babiker R."/>
            <person name="Drula E."/>
            <person name="Ayuso-Fernandez I."/>
            <person name="Pacheco R."/>
            <person name="Padilla G."/>
            <person name="Ferreira P."/>
            <person name="Barriuso J."/>
            <person name="Kellner H."/>
            <person name="Castanera R."/>
            <person name="Alfaro M."/>
            <person name="Ramirez L."/>
            <person name="Pisabarro A.G."/>
            <person name="Kuo A."/>
            <person name="Tritt A."/>
            <person name="Lipzen A."/>
            <person name="He G."/>
            <person name="Yan M."/>
            <person name="Ng V."/>
            <person name="Cullen D."/>
            <person name="Martin F."/>
            <person name="Rosso M.-N."/>
            <person name="Henrissat B."/>
            <person name="Hibbett D."/>
            <person name="Martinez A.T."/>
            <person name="Grigoriev I.V."/>
        </authorList>
    </citation>
    <scope>NUCLEOTIDE SEQUENCE</scope>
    <source>
        <strain evidence="6">MF-IS2</strain>
    </source>
</reference>
<organism evidence="6 7">
    <name type="scientific">Macrolepiota fuliginosa MF-IS2</name>
    <dbReference type="NCBI Taxonomy" id="1400762"/>
    <lineage>
        <taxon>Eukaryota</taxon>
        <taxon>Fungi</taxon>
        <taxon>Dikarya</taxon>
        <taxon>Basidiomycota</taxon>
        <taxon>Agaricomycotina</taxon>
        <taxon>Agaricomycetes</taxon>
        <taxon>Agaricomycetidae</taxon>
        <taxon>Agaricales</taxon>
        <taxon>Agaricineae</taxon>
        <taxon>Agaricaceae</taxon>
        <taxon>Macrolepiota</taxon>
    </lineage>
</organism>
<feature type="non-terminal residue" evidence="6">
    <location>
        <position position="194"/>
    </location>
</feature>
<evidence type="ECO:0000256" key="2">
    <source>
        <dbReference type="ARBA" id="ARBA00022692"/>
    </source>
</evidence>
<proteinExistence type="predicted"/>
<comment type="caution">
    <text evidence="6">The sequence shown here is derived from an EMBL/GenBank/DDBJ whole genome shotgun (WGS) entry which is preliminary data.</text>
</comment>
<keyword evidence="4 5" id="KW-0472">Membrane</keyword>
<evidence type="ECO:0000256" key="1">
    <source>
        <dbReference type="ARBA" id="ARBA00004141"/>
    </source>
</evidence>
<dbReference type="AlphaFoldDB" id="A0A9P6BWN4"/>
<dbReference type="Proteomes" id="UP000807342">
    <property type="component" value="Unassembled WGS sequence"/>
</dbReference>
<dbReference type="PANTHER" id="PTHR31794">
    <property type="entry name" value="AUXIN EFFLUX TRANSPORTER FAMILY PROTEIN (EUROFUNG)"/>
    <property type="match status" value="1"/>
</dbReference>
<comment type="subcellular location">
    <subcellularLocation>
        <location evidence="1">Membrane</location>
        <topology evidence="1">Multi-pass membrane protein</topology>
    </subcellularLocation>
</comment>
<protein>
    <submittedName>
        <fullName evidence="6">Uncharacterized protein</fullName>
    </submittedName>
</protein>
<evidence type="ECO:0000256" key="3">
    <source>
        <dbReference type="ARBA" id="ARBA00022989"/>
    </source>
</evidence>
<dbReference type="GO" id="GO:0005783">
    <property type="term" value="C:endoplasmic reticulum"/>
    <property type="evidence" value="ECO:0007669"/>
    <property type="project" value="TreeGrafter"/>
</dbReference>
<evidence type="ECO:0000313" key="7">
    <source>
        <dbReference type="Proteomes" id="UP000807342"/>
    </source>
</evidence>
<keyword evidence="2 5" id="KW-0812">Transmembrane</keyword>
<evidence type="ECO:0000256" key="5">
    <source>
        <dbReference type="SAM" id="Phobius"/>
    </source>
</evidence>
<dbReference type="EMBL" id="MU151518">
    <property type="protein sequence ID" value="KAF9443106.1"/>
    <property type="molecule type" value="Genomic_DNA"/>
</dbReference>
<gene>
    <name evidence="6" type="ORF">P691DRAFT_788448</name>
</gene>
<name>A0A9P6BWN4_9AGAR</name>
<dbReference type="OrthoDB" id="2499604at2759"/>
<feature type="transmembrane region" description="Helical" evidence="5">
    <location>
        <begin position="82"/>
        <end position="107"/>
    </location>
</feature>
<evidence type="ECO:0000256" key="4">
    <source>
        <dbReference type="ARBA" id="ARBA00023136"/>
    </source>
</evidence>